<keyword evidence="2" id="KW-0812">Transmembrane</keyword>
<feature type="transmembrane region" description="Helical" evidence="2">
    <location>
        <begin position="12"/>
        <end position="31"/>
    </location>
</feature>
<name>A0A7R8ZXS3_9CRUS</name>
<dbReference type="EMBL" id="CAJPEV010000025">
    <property type="protein sequence ID" value="CAG0878995.1"/>
    <property type="molecule type" value="Genomic_DNA"/>
</dbReference>
<evidence type="ECO:0000313" key="3">
    <source>
        <dbReference type="EMBL" id="CAD7240350.1"/>
    </source>
</evidence>
<gene>
    <name evidence="3" type="ORF">DSTB1V02_LOCUS375</name>
</gene>
<feature type="region of interest" description="Disordered" evidence="1">
    <location>
        <begin position="82"/>
        <end position="136"/>
    </location>
</feature>
<proteinExistence type="predicted"/>
<dbReference type="Proteomes" id="UP000677054">
    <property type="component" value="Unassembled WGS sequence"/>
</dbReference>
<evidence type="ECO:0000313" key="4">
    <source>
        <dbReference type="Proteomes" id="UP000677054"/>
    </source>
</evidence>
<reference evidence="3" key="1">
    <citation type="submission" date="2020-11" db="EMBL/GenBank/DDBJ databases">
        <authorList>
            <person name="Tran Van P."/>
        </authorList>
    </citation>
    <scope>NUCLEOTIDE SEQUENCE</scope>
</reference>
<dbReference type="AlphaFoldDB" id="A0A7R8ZXS3"/>
<dbReference type="OrthoDB" id="196717at2759"/>
<protein>
    <submittedName>
        <fullName evidence="3">Uncharacterized protein</fullName>
    </submittedName>
</protein>
<evidence type="ECO:0000256" key="1">
    <source>
        <dbReference type="SAM" id="MobiDB-lite"/>
    </source>
</evidence>
<sequence>MTFPIPGIPDFTLAIFIVTGLVSVICILGYLRVILAGGVGKNGSTVAIWATVDSMRYCSFVCIEICDHMNIYLFKITPSLSPQDGSRNHASEGSDSVPVSSSWVHSSEEPLLQHSSSSESLHEVTSVTDSLAKLSE</sequence>
<keyword evidence="4" id="KW-1185">Reference proteome</keyword>
<keyword evidence="2" id="KW-0472">Membrane</keyword>
<dbReference type="EMBL" id="LR899542">
    <property type="protein sequence ID" value="CAD7240350.1"/>
    <property type="molecule type" value="Genomic_DNA"/>
</dbReference>
<evidence type="ECO:0000256" key="2">
    <source>
        <dbReference type="SAM" id="Phobius"/>
    </source>
</evidence>
<organism evidence="3">
    <name type="scientific">Darwinula stevensoni</name>
    <dbReference type="NCBI Taxonomy" id="69355"/>
    <lineage>
        <taxon>Eukaryota</taxon>
        <taxon>Metazoa</taxon>
        <taxon>Ecdysozoa</taxon>
        <taxon>Arthropoda</taxon>
        <taxon>Crustacea</taxon>
        <taxon>Oligostraca</taxon>
        <taxon>Ostracoda</taxon>
        <taxon>Podocopa</taxon>
        <taxon>Podocopida</taxon>
        <taxon>Darwinulocopina</taxon>
        <taxon>Darwinuloidea</taxon>
        <taxon>Darwinulidae</taxon>
        <taxon>Darwinula</taxon>
    </lineage>
</organism>
<accession>A0A7R8ZXS3</accession>
<feature type="compositionally biased region" description="Low complexity" evidence="1">
    <location>
        <begin position="93"/>
        <end position="119"/>
    </location>
</feature>
<keyword evidence="2" id="KW-1133">Transmembrane helix</keyword>